<accession>A0ABV9M906</accession>
<evidence type="ECO:0000313" key="2">
    <source>
        <dbReference type="EMBL" id="MFC4712277.1"/>
    </source>
</evidence>
<feature type="domain" description="IrrE N-terminal-like" evidence="1">
    <location>
        <begin position="38"/>
        <end position="148"/>
    </location>
</feature>
<proteinExistence type="predicted"/>
<dbReference type="EMBL" id="JBHSGL010000005">
    <property type="protein sequence ID" value="MFC4712277.1"/>
    <property type="molecule type" value="Genomic_DNA"/>
</dbReference>
<dbReference type="Gene3D" id="1.10.10.2910">
    <property type="match status" value="1"/>
</dbReference>
<evidence type="ECO:0000313" key="3">
    <source>
        <dbReference type="Proteomes" id="UP001595932"/>
    </source>
</evidence>
<dbReference type="InterPro" id="IPR010359">
    <property type="entry name" value="IrrE_HExxH"/>
</dbReference>
<keyword evidence="3" id="KW-1185">Reference proteome</keyword>
<organism evidence="2 3">
    <name type="scientific">Planococcus dechangensis</name>
    <dbReference type="NCBI Taxonomy" id="1176255"/>
    <lineage>
        <taxon>Bacteria</taxon>
        <taxon>Bacillati</taxon>
        <taxon>Bacillota</taxon>
        <taxon>Bacilli</taxon>
        <taxon>Bacillales</taxon>
        <taxon>Caryophanaceae</taxon>
        <taxon>Planococcus</taxon>
    </lineage>
</organism>
<evidence type="ECO:0000259" key="1">
    <source>
        <dbReference type="Pfam" id="PF06114"/>
    </source>
</evidence>
<comment type="caution">
    <text evidence="2">The sequence shown here is derived from an EMBL/GenBank/DDBJ whole genome shotgun (WGS) entry which is preliminary data.</text>
</comment>
<reference evidence="3" key="1">
    <citation type="journal article" date="2019" name="Int. J. Syst. Evol. Microbiol.">
        <title>The Global Catalogue of Microorganisms (GCM) 10K type strain sequencing project: providing services to taxonomists for standard genome sequencing and annotation.</title>
        <authorList>
            <consortium name="The Broad Institute Genomics Platform"/>
            <consortium name="The Broad Institute Genome Sequencing Center for Infectious Disease"/>
            <person name="Wu L."/>
            <person name="Ma J."/>
        </authorList>
    </citation>
    <scope>NUCLEOTIDE SEQUENCE [LARGE SCALE GENOMIC DNA]</scope>
    <source>
        <strain evidence="3">CGMCC 1.12151</strain>
    </source>
</reference>
<name>A0ABV9M906_9BACL</name>
<dbReference type="Proteomes" id="UP001595932">
    <property type="component" value="Unassembled WGS sequence"/>
</dbReference>
<sequence>MEVIKLTVFYNHSEDYVNHMYQSIIINHPHQLDPEDIAARNGLSLVYMRSSSMRIGDTIVINEDLSEEEQWQQFGHELCHALWHSGNQLHMPVPFRVYQEYKANNFAQYACIPSFMLHNMKLPKYEEIAVLMIQKEFGVSRDFAKKRLDQHLQNLQFG</sequence>
<protein>
    <submittedName>
        <fullName evidence="2">ImmA/IrrE family metallo-endopeptidase</fullName>
    </submittedName>
</protein>
<dbReference type="Pfam" id="PF06114">
    <property type="entry name" value="Peptidase_M78"/>
    <property type="match status" value="1"/>
</dbReference>
<gene>
    <name evidence="2" type="ORF">ACFO5U_05395</name>
</gene>